<keyword evidence="1" id="KW-0812">Transmembrane</keyword>
<proteinExistence type="predicted"/>
<dbReference type="AlphaFoldDB" id="A0A3B0XMZ9"/>
<feature type="transmembrane region" description="Helical" evidence="1">
    <location>
        <begin position="167"/>
        <end position="189"/>
    </location>
</feature>
<reference evidence="2" key="1">
    <citation type="submission" date="2018-06" db="EMBL/GenBank/DDBJ databases">
        <authorList>
            <person name="Zhirakovskaya E."/>
        </authorList>
    </citation>
    <scope>NUCLEOTIDE SEQUENCE</scope>
</reference>
<gene>
    <name evidence="2" type="ORF">MNBD_GAMMA10-3071</name>
</gene>
<feature type="transmembrane region" description="Helical" evidence="1">
    <location>
        <begin position="7"/>
        <end position="35"/>
    </location>
</feature>
<evidence type="ECO:0008006" key="3">
    <source>
        <dbReference type="Google" id="ProtNLM"/>
    </source>
</evidence>
<evidence type="ECO:0000256" key="1">
    <source>
        <dbReference type="SAM" id="Phobius"/>
    </source>
</evidence>
<keyword evidence="1" id="KW-0472">Membrane</keyword>
<keyword evidence="1" id="KW-1133">Transmembrane helix</keyword>
<accession>A0A3B0XMZ9</accession>
<evidence type="ECO:0000313" key="2">
    <source>
        <dbReference type="EMBL" id="VAW69668.1"/>
    </source>
</evidence>
<dbReference type="EMBL" id="UOFJ01000452">
    <property type="protein sequence ID" value="VAW69668.1"/>
    <property type="molecule type" value="Genomic_DNA"/>
</dbReference>
<sequence>MEILRPFFLFSFYAAIVIPFMLMTNTGNLIAQFIIETGEPLPFLFLSLPSIFGGIYITNRYLKNFLMAYSSRNWTHIKGRLVRKKIVTQHQMTKNGSFYYDSLEIEYKYTVGKYTYTGHTLSFNDVSSIDYKDKLPDERQQITVYYNQQAGRSVLFPGIKNFRYSGLYLLSIFPLFGIALGLSVLNYYFRFI</sequence>
<name>A0A3B0XMZ9_9ZZZZ</name>
<protein>
    <recommendedName>
        <fullName evidence="3">DUF3592 domain-containing protein</fullName>
    </recommendedName>
</protein>
<feature type="transmembrane region" description="Helical" evidence="1">
    <location>
        <begin position="41"/>
        <end position="62"/>
    </location>
</feature>
<organism evidence="2">
    <name type="scientific">hydrothermal vent metagenome</name>
    <dbReference type="NCBI Taxonomy" id="652676"/>
    <lineage>
        <taxon>unclassified sequences</taxon>
        <taxon>metagenomes</taxon>
        <taxon>ecological metagenomes</taxon>
    </lineage>
</organism>